<sequence length="223" mass="25428">MSEHHTAKISDDLGLFIPVKPIDAPLDVNEKFIRSSPYYEQDHLLDLDKLEVGYKALALALQSFEARSEKDYAFAAYKEAFNIESIILRAREYAAALGAEEFPEIKVYIIAFRSILHLEVQESAEKRKKLAEIDKDSHAEANLSGGLLKYWFGTPDDVHAKNLATCWWRNGKDAKAGGGGPAHRQGMRLVKGWFKHWQVEEYELLITKDEHNFGPLKKILEKK</sequence>
<evidence type="ECO:0000313" key="2">
    <source>
        <dbReference type="Proteomes" id="UP000837801"/>
    </source>
</evidence>
<dbReference type="AlphaFoldDB" id="A0A9P0VZ56"/>
<evidence type="ECO:0000313" key="1">
    <source>
        <dbReference type="EMBL" id="CAH2353619.1"/>
    </source>
</evidence>
<dbReference type="PANTHER" id="PTHR36986:SF1">
    <property type="entry name" value="UPF0643 PROTEIN PB2B2.08"/>
    <property type="match status" value="1"/>
</dbReference>
<proteinExistence type="predicted"/>
<dbReference type="OrthoDB" id="2140489at2759"/>
<protein>
    <submittedName>
        <fullName evidence="1">Uncharacterized protein</fullName>
    </submittedName>
</protein>
<organism evidence="1 2">
    <name type="scientific">[Candida] railenensis</name>
    <dbReference type="NCBI Taxonomy" id="45579"/>
    <lineage>
        <taxon>Eukaryota</taxon>
        <taxon>Fungi</taxon>
        <taxon>Dikarya</taxon>
        <taxon>Ascomycota</taxon>
        <taxon>Saccharomycotina</taxon>
        <taxon>Pichiomycetes</taxon>
        <taxon>Debaryomycetaceae</taxon>
        <taxon>Kurtzmaniella</taxon>
    </lineage>
</organism>
<reference evidence="1" key="1">
    <citation type="submission" date="2022-03" db="EMBL/GenBank/DDBJ databases">
        <authorList>
            <person name="Legras J.-L."/>
            <person name="Devillers H."/>
            <person name="Grondin C."/>
        </authorList>
    </citation>
    <scope>NUCLEOTIDE SEQUENCE</scope>
    <source>
        <strain evidence="1">CLIB 1423</strain>
    </source>
</reference>
<dbReference type="Proteomes" id="UP000837801">
    <property type="component" value="Unassembled WGS sequence"/>
</dbReference>
<name>A0A9P0VZ56_9ASCO</name>
<dbReference type="PANTHER" id="PTHR36986">
    <property type="entry name" value="UPF0643 PROTEIN PB2B2.08"/>
    <property type="match status" value="1"/>
</dbReference>
<comment type="caution">
    <text evidence="1">The sequence shown here is derived from an EMBL/GenBank/DDBJ whole genome shotgun (WGS) entry which is preliminary data.</text>
</comment>
<accession>A0A9P0VZ56</accession>
<dbReference type="EMBL" id="CAKXYY010000011">
    <property type="protein sequence ID" value="CAH2353619.1"/>
    <property type="molecule type" value="Genomic_DNA"/>
</dbReference>
<keyword evidence="2" id="KW-1185">Reference proteome</keyword>
<gene>
    <name evidence="1" type="ORF">CLIB1423_11S03862</name>
</gene>